<dbReference type="Gene3D" id="3.40.630.30">
    <property type="match status" value="1"/>
</dbReference>
<dbReference type="AlphaFoldDB" id="A0A7W9EV99"/>
<dbReference type="InterPro" id="IPR050832">
    <property type="entry name" value="Bact_Acetyltransf"/>
</dbReference>
<dbReference type="Proteomes" id="UP000546200">
    <property type="component" value="Unassembled WGS sequence"/>
</dbReference>
<keyword evidence="4" id="KW-0687">Ribonucleoprotein</keyword>
<keyword evidence="1" id="KW-0808">Transferase</keyword>
<proteinExistence type="predicted"/>
<protein>
    <submittedName>
        <fullName evidence="4">Ribosomal protein S18 acetylase RimI-like enzyme</fullName>
    </submittedName>
</protein>
<dbReference type="Pfam" id="PF13508">
    <property type="entry name" value="Acetyltransf_7"/>
    <property type="match status" value="1"/>
</dbReference>
<keyword evidence="2" id="KW-0012">Acyltransferase</keyword>
<evidence type="ECO:0000256" key="1">
    <source>
        <dbReference type="ARBA" id="ARBA00022679"/>
    </source>
</evidence>
<organism evidence="4 5">
    <name type="scientific">Sphingomonas aerophila</name>
    <dbReference type="NCBI Taxonomy" id="1344948"/>
    <lineage>
        <taxon>Bacteria</taxon>
        <taxon>Pseudomonadati</taxon>
        <taxon>Pseudomonadota</taxon>
        <taxon>Alphaproteobacteria</taxon>
        <taxon>Sphingomonadales</taxon>
        <taxon>Sphingomonadaceae</taxon>
        <taxon>Sphingomonas</taxon>
    </lineage>
</organism>
<name>A0A7W9EV99_9SPHN</name>
<dbReference type="InterPro" id="IPR016181">
    <property type="entry name" value="Acyl_CoA_acyltransferase"/>
</dbReference>
<sequence length="142" mass="15193">MVRPATRADADALSRLVPGTDAAAIAERIATATTLGEPVFVADEGGVIGCLAWHVMPTLQHGPIARVTFLAVASDQQRRGIGRRLIDHVADVAQTRDLAAIEVMSDITISSAHGFFRRLGFAQTSYRFARAPQADRSVTPDV</sequence>
<dbReference type="GO" id="GO:0016747">
    <property type="term" value="F:acyltransferase activity, transferring groups other than amino-acyl groups"/>
    <property type="evidence" value="ECO:0007669"/>
    <property type="project" value="InterPro"/>
</dbReference>
<dbReference type="SUPFAM" id="SSF55729">
    <property type="entry name" value="Acyl-CoA N-acyltransferases (Nat)"/>
    <property type="match status" value="1"/>
</dbReference>
<keyword evidence="5" id="KW-1185">Reference proteome</keyword>
<feature type="domain" description="N-acetyltransferase" evidence="3">
    <location>
        <begin position="1"/>
        <end position="142"/>
    </location>
</feature>
<dbReference type="GO" id="GO:0005840">
    <property type="term" value="C:ribosome"/>
    <property type="evidence" value="ECO:0007669"/>
    <property type="project" value="UniProtKB-KW"/>
</dbReference>
<evidence type="ECO:0000256" key="2">
    <source>
        <dbReference type="ARBA" id="ARBA00023315"/>
    </source>
</evidence>
<keyword evidence="4" id="KW-0689">Ribosomal protein</keyword>
<evidence type="ECO:0000313" key="5">
    <source>
        <dbReference type="Proteomes" id="UP000546200"/>
    </source>
</evidence>
<evidence type="ECO:0000313" key="4">
    <source>
        <dbReference type="EMBL" id="MBB5715985.1"/>
    </source>
</evidence>
<dbReference type="EMBL" id="JACIJK010000008">
    <property type="protein sequence ID" value="MBB5715985.1"/>
    <property type="molecule type" value="Genomic_DNA"/>
</dbReference>
<comment type="caution">
    <text evidence="4">The sequence shown here is derived from an EMBL/GenBank/DDBJ whole genome shotgun (WGS) entry which is preliminary data.</text>
</comment>
<dbReference type="CDD" id="cd04301">
    <property type="entry name" value="NAT_SF"/>
    <property type="match status" value="1"/>
</dbReference>
<dbReference type="PANTHER" id="PTHR43877">
    <property type="entry name" value="AMINOALKYLPHOSPHONATE N-ACETYLTRANSFERASE-RELATED-RELATED"/>
    <property type="match status" value="1"/>
</dbReference>
<dbReference type="PROSITE" id="PS51186">
    <property type="entry name" value="GNAT"/>
    <property type="match status" value="1"/>
</dbReference>
<gene>
    <name evidence="4" type="ORF">FHS94_002842</name>
</gene>
<reference evidence="4 5" key="1">
    <citation type="submission" date="2020-08" db="EMBL/GenBank/DDBJ databases">
        <title>Genomic Encyclopedia of Type Strains, Phase IV (KMG-IV): sequencing the most valuable type-strain genomes for metagenomic binning, comparative biology and taxonomic classification.</title>
        <authorList>
            <person name="Goeker M."/>
        </authorList>
    </citation>
    <scope>NUCLEOTIDE SEQUENCE [LARGE SCALE GENOMIC DNA]</scope>
    <source>
        <strain evidence="4 5">DSM 100044</strain>
    </source>
</reference>
<dbReference type="InterPro" id="IPR000182">
    <property type="entry name" value="GNAT_dom"/>
</dbReference>
<accession>A0A7W9EV99</accession>
<evidence type="ECO:0000259" key="3">
    <source>
        <dbReference type="PROSITE" id="PS51186"/>
    </source>
</evidence>
<dbReference type="RefSeq" id="WP_184058804.1">
    <property type="nucleotide sequence ID" value="NZ_JACIJK010000008.1"/>
</dbReference>